<keyword evidence="2" id="KW-0201">Cytochrome c-type biogenesis</keyword>
<organism evidence="4 5">
    <name type="scientific">Azospirillum cavernae</name>
    <dbReference type="NCBI Taxonomy" id="2320860"/>
    <lineage>
        <taxon>Bacteria</taxon>
        <taxon>Pseudomonadati</taxon>
        <taxon>Pseudomonadota</taxon>
        <taxon>Alphaproteobacteria</taxon>
        <taxon>Rhodospirillales</taxon>
        <taxon>Azospirillaceae</taxon>
        <taxon>Azospirillum</taxon>
    </lineage>
</organism>
<dbReference type="GO" id="GO:0005886">
    <property type="term" value="C:plasma membrane"/>
    <property type="evidence" value="ECO:0007669"/>
    <property type="project" value="InterPro"/>
</dbReference>
<dbReference type="InterPro" id="IPR036127">
    <property type="entry name" value="CcmE-like_sf"/>
</dbReference>
<proteinExistence type="predicted"/>
<evidence type="ECO:0000256" key="2">
    <source>
        <dbReference type="ARBA" id="ARBA00022748"/>
    </source>
</evidence>
<protein>
    <recommendedName>
        <fullName evidence="6">DNA-binding protein</fullName>
    </recommendedName>
</protein>
<dbReference type="Proteomes" id="UP000283458">
    <property type="component" value="Unassembled WGS sequence"/>
</dbReference>
<dbReference type="SUPFAM" id="SSF82093">
    <property type="entry name" value="Heme chaperone CcmE"/>
    <property type="match status" value="1"/>
</dbReference>
<dbReference type="OrthoDB" id="7307195at2"/>
<dbReference type="EMBL" id="QYUL01000004">
    <property type="protein sequence ID" value="RJF78169.1"/>
    <property type="molecule type" value="Genomic_DNA"/>
</dbReference>
<evidence type="ECO:0000256" key="1">
    <source>
        <dbReference type="ARBA" id="ARBA00022617"/>
    </source>
</evidence>
<evidence type="ECO:0000313" key="4">
    <source>
        <dbReference type="EMBL" id="RJF78169.1"/>
    </source>
</evidence>
<evidence type="ECO:0000313" key="5">
    <source>
        <dbReference type="Proteomes" id="UP000283458"/>
    </source>
</evidence>
<keyword evidence="1" id="KW-0349">Heme</keyword>
<evidence type="ECO:0000256" key="3">
    <source>
        <dbReference type="SAM" id="SignalP"/>
    </source>
</evidence>
<evidence type="ECO:0008006" key="6">
    <source>
        <dbReference type="Google" id="ProtNLM"/>
    </source>
</evidence>
<feature type="chain" id="PRO_5019060974" description="DNA-binding protein" evidence="3">
    <location>
        <begin position="24"/>
        <end position="134"/>
    </location>
</feature>
<keyword evidence="1" id="KW-0408">Iron</keyword>
<dbReference type="RefSeq" id="WP_147395275.1">
    <property type="nucleotide sequence ID" value="NZ_QYUL01000004.1"/>
</dbReference>
<dbReference type="GO" id="GO:0017003">
    <property type="term" value="P:protein-heme linkage"/>
    <property type="evidence" value="ECO:0007669"/>
    <property type="project" value="InterPro"/>
</dbReference>
<dbReference type="GO" id="GO:0017004">
    <property type="term" value="P:cytochrome complex assembly"/>
    <property type="evidence" value="ECO:0007669"/>
    <property type="project" value="UniProtKB-KW"/>
</dbReference>
<comment type="caution">
    <text evidence="4">The sequence shown here is derived from an EMBL/GenBank/DDBJ whole genome shotgun (WGS) entry which is preliminary data.</text>
</comment>
<keyword evidence="1" id="KW-0479">Metal-binding</keyword>
<keyword evidence="5" id="KW-1185">Reference proteome</keyword>
<keyword evidence="3" id="KW-0732">Signal</keyword>
<name>A0A418VPP8_9PROT</name>
<reference evidence="4 5" key="1">
    <citation type="submission" date="2018-09" db="EMBL/GenBank/DDBJ databases">
        <authorList>
            <person name="Zhu H."/>
        </authorList>
    </citation>
    <scope>NUCLEOTIDE SEQUENCE [LARGE SCALE GENOMIC DNA]</scope>
    <source>
        <strain evidence="4 5">K2W22B-5</strain>
    </source>
</reference>
<accession>A0A418VPP8</accession>
<sequence length="134" mass="13892">MLKTSLFAAATLLTLAAVAPVQAGERHRDQDRHAAFQPSAPQPIAEVVKAGGGTVSGAVQSVAATWFTVTDGRDAITVANRGFLPEGIETGAPITVVGGVHQGAIHAAQIIRDDGTSFGRDALRGRGERKHDDD</sequence>
<dbReference type="AlphaFoldDB" id="A0A418VPP8"/>
<feature type="signal peptide" evidence="3">
    <location>
        <begin position="1"/>
        <end position="23"/>
    </location>
</feature>
<gene>
    <name evidence="4" type="ORF">D3877_23900</name>
</gene>